<name>A0A931F0H0_9ACTN</name>
<dbReference type="EMBL" id="JADOGI010000090">
    <property type="protein sequence ID" value="MBF8189395.1"/>
    <property type="molecule type" value="Genomic_DNA"/>
</dbReference>
<evidence type="ECO:0000313" key="4">
    <source>
        <dbReference type="Proteomes" id="UP000605361"/>
    </source>
</evidence>
<feature type="region of interest" description="Disordered" evidence="1">
    <location>
        <begin position="71"/>
        <end position="90"/>
    </location>
</feature>
<protein>
    <submittedName>
        <fullName evidence="3">Uncharacterized protein</fullName>
    </submittedName>
</protein>
<dbReference type="AlphaFoldDB" id="A0A931F0H0"/>
<gene>
    <name evidence="3" type="ORF">ITP53_27405</name>
</gene>
<evidence type="ECO:0000313" key="3">
    <source>
        <dbReference type="EMBL" id="MBF8189395.1"/>
    </source>
</evidence>
<proteinExistence type="predicted"/>
<evidence type="ECO:0000256" key="2">
    <source>
        <dbReference type="SAM" id="Phobius"/>
    </source>
</evidence>
<keyword evidence="2" id="KW-1133">Transmembrane helix</keyword>
<evidence type="ECO:0000256" key="1">
    <source>
        <dbReference type="SAM" id="MobiDB-lite"/>
    </source>
</evidence>
<comment type="caution">
    <text evidence="3">The sequence shown here is derived from an EMBL/GenBank/DDBJ whole genome shotgun (WGS) entry which is preliminary data.</text>
</comment>
<reference evidence="3" key="1">
    <citation type="submission" date="2020-11" db="EMBL/GenBank/DDBJ databases">
        <title>Whole-genome analyses of Nonomuraea sp. K274.</title>
        <authorList>
            <person name="Veyisoglu A."/>
        </authorList>
    </citation>
    <scope>NUCLEOTIDE SEQUENCE</scope>
    <source>
        <strain evidence="3">K274</strain>
    </source>
</reference>
<keyword evidence="2" id="KW-0812">Transmembrane</keyword>
<feature type="transmembrane region" description="Helical" evidence="2">
    <location>
        <begin position="46"/>
        <end position="65"/>
    </location>
</feature>
<sequence>MYRFLLNAFRVTLIAFMLGGLVVTVFQIIGILIADGGLTSYFGADFADTICIVAGLAGVFSYLQLYTKEGRAAAQGPSGDEDTVPVTVRE</sequence>
<dbReference type="Proteomes" id="UP000605361">
    <property type="component" value="Unassembled WGS sequence"/>
</dbReference>
<organism evidence="3 4">
    <name type="scientific">Nonomuraea cypriaca</name>
    <dbReference type="NCBI Taxonomy" id="1187855"/>
    <lineage>
        <taxon>Bacteria</taxon>
        <taxon>Bacillati</taxon>
        <taxon>Actinomycetota</taxon>
        <taxon>Actinomycetes</taxon>
        <taxon>Streptosporangiales</taxon>
        <taxon>Streptosporangiaceae</taxon>
        <taxon>Nonomuraea</taxon>
    </lineage>
</organism>
<keyword evidence="4" id="KW-1185">Reference proteome</keyword>
<keyword evidence="2" id="KW-0472">Membrane</keyword>
<accession>A0A931F0H0</accession>
<feature type="transmembrane region" description="Helical" evidence="2">
    <location>
        <begin position="12"/>
        <end position="34"/>
    </location>
</feature>